<feature type="transmembrane region" description="Helical" evidence="1">
    <location>
        <begin position="56"/>
        <end position="81"/>
    </location>
</feature>
<feature type="transmembrane region" description="Helical" evidence="1">
    <location>
        <begin position="181"/>
        <end position="198"/>
    </location>
</feature>
<evidence type="ECO:0000313" key="2">
    <source>
        <dbReference type="EMBL" id="HDP15754.1"/>
    </source>
</evidence>
<name>A0A7C1CGI0_9CREN</name>
<reference evidence="2" key="1">
    <citation type="journal article" date="2020" name="mSystems">
        <title>Genome- and Community-Level Interaction Insights into Carbon Utilization and Element Cycling Functions of Hydrothermarchaeota in Hydrothermal Sediment.</title>
        <authorList>
            <person name="Zhou Z."/>
            <person name="Liu Y."/>
            <person name="Xu W."/>
            <person name="Pan J."/>
            <person name="Luo Z.H."/>
            <person name="Li M."/>
        </authorList>
    </citation>
    <scope>NUCLEOTIDE SEQUENCE [LARGE SCALE GENOMIC DNA]</scope>
    <source>
        <strain evidence="2">SpSt-116</strain>
    </source>
</reference>
<evidence type="ECO:0000256" key="1">
    <source>
        <dbReference type="SAM" id="Phobius"/>
    </source>
</evidence>
<feature type="transmembrane region" description="Helical" evidence="1">
    <location>
        <begin position="210"/>
        <end position="229"/>
    </location>
</feature>
<keyword evidence="1" id="KW-1133">Transmembrane helix</keyword>
<accession>A0A7C1CGI0</accession>
<proteinExistence type="predicted"/>
<feature type="transmembrane region" description="Helical" evidence="1">
    <location>
        <begin position="151"/>
        <end position="175"/>
    </location>
</feature>
<dbReference type="EMBL" id="DSAY01000150">
    <property type="protein sequence ID" value="HDP15754.1"/>
    <property type="molecule type" value="Genomic_DNA"/>
</dbReference>
<protein>
    <recommendedName>
        <fullName evidence="3">VIT family protein</fullName>
    </recommendedName>
</protein>
<evidence type="ECO:0008006" key="3">
    <source>
        <dbReference type="Google" id="ProtNLM"/>
    </source>
</evidence>
<sequence>MPLPTFMRKIKKTLMEYLPSPTWPWEIISGLFIVIIMINSLKYFSKDVSSINRPFFALEIIIADLIWGIFDGWMLIFTNLLREGRYNKMISRIKSWDKKLATEIITNELRDTLISLCDEKTREQIIDMVYRSLSSINQDDLKKPKISKDDIIAAIVSTFFVFLPCIFILPFFLLINNLDTAISVSNMVALALLFGFGYKLGSCTNRNKTLTGLIIMLIGLLIIMLAIVFSA</sequence>
<organism evidence="2">
    <name type="scientific">Thermofilum adornatum</name>
    <dbReference type="NCBI Taxonomy" id="1365176"/>
    <lineage>
        <taxon>Archaea</taxon>
        <taxon>Thermoproteota</taxon>
        <taxon>Thermoprotei</taxon>
        <taxon>Thermofilales</taxon>
        <taxon>Thermofilaceae</taxon>
        <taxon>Thermofilum</taxon>
    </lineage>
</organism>
<comment type="caution">
    <text evidence="2">The sequence shown here is derived from an EMBL/GenBank/DDBJ whole genome shotgun (WGS) entry which is preliminary data.</text>
</comment>
<keyword evidence="1" id="KW-0472">Membrane</keyword>
<gene>
    <name evidence="2" type="ORF">ENN26_08310</name>
</gene>
<feature type="transmembrane region" description="Helical" evidence="1">
    <location>
        <begin position="21"/>
        <end position="44"/>
    </location>
</feature>
<keyword evidence="1" id="KW-0812">Transmembrane</keyword>
<dbReference type="AlphaFoldDB" id="A0A7C1CGI0"/>